<dbReference type="AlphaFoldDB" id="A0A1I4IQ52"/>
<reference evidence="2" key="1">
    <citation type="submission" date="2016-10" db="EMBL/GenBank/DDBJ databases">
        <authorList>
            <person name="Varghese N."/>
            <person name="Submissions S."/>
        </authorList>
    </citation>
    <scope>NUCLEOTIDE SEQUENCE [LARGE SCALE GENOMIC DNA]</scope>
    <source>
        <strain evidence="2">DSM 13327</strain>
    </source>
</reference>
<dbReference type="Proteomes" id="UP000199520">
    <property type="component" value="Unassembled WGS sequence"/>
</dbReference>
<name>A0A1I4IQ52_9FIRM</name>
<sequence length="354" mass="39150">MKYTIKLIWMVMAIVMLGNEAIAANYGEIKLDKIERLPEWEMKSTSQEGTLLLSDSPEMVEEDGILYQDKVEGKARLFFYHVNASKTAKTMEVLLENKGPEVAHVNVSNSSLGGPGYAWLAVGKETQMKYLSGTPSYQITIPPGGVVPLSAKISETAVLPNMLIHGIYDLTADHPIHIKVMMLSLFEDSVNFSKTAQVLPADQWHLRGTFEGANRKLSSAEPYDPILYRAVGITLADNVIDRYLQGIDATDGSQVINYGNYGVVYDIVPPGRNGRKISYYLVPLGGYYAGGLGIHHPEVDWSPMPTPRGKVHFEDNKWKEFSFLGTYDKSEALSFTFSPPGASNLPVKLVIISQ</sequence>
<evidence type="ECO:0000313" key="2">
    <source>
        <dbReference type="Proteomes" id="UP000199520"/>
    </source>
</evidence>
<evidence type="ECO:0000313" key="1">
    <source>
        <dbReference type="EMBL" id="SFL56415.1"/>
    </source>
</evidence>
<accession>A0A1I4IQ52</accession>
<dbReference type="EMBL" id="FOTS01000009">
    <property type="protein sequence ID" value="SFL56415.1"/>
    <property type="molecule type" value="Genomic_DNA"/>
</dbReference>
<keyword evidence="2" id="KW-1185">Reference proteome</keyword>
<dbReference type="OrthoDB" id="1675044at2"/>
<gene>
    <name evidence="1" type="ORF">SAMN04490355_100927</name>
</gene>
<evidence type="ECO:0008006" key="3">
    <source>
        <dbReference type="Google" id="ProtNLM"/>
    </source>
</evidence>
<dbReference type="STRING" id="1123291.SAMN04490355_100927"/>
<organism evidence="1 2">
    <name type="scientific">Pelosinus propionicus DSM 13327</name>
    <dbReference type="NCBI Taxonomy" id="1123291"/>
    <lineage>
        <taxon>Bacteria</taxon>
        <taxon>Bacillati</taxon>
        <taxon>Bacillota</taxon>
        <taxon>Negativicutes</taxon>
        <taxon>Selenomonadales</taxon>
        <taxon>Sporomusaceae</taxon>
        <taxon>Pelosinus</taxon>
    </lineage>
</organism>
<dbReference type="RefSeq" id="WP_090934076.1">
    <property type="nucleotide sequence ID" value="NZ_FOTS01000009.1"/>
</dbReference>
<protein>
    <recommendedName>
        <fullName evidence="3">Copper amine oxidase N-terminal domain-containing protein</fullName>
    </recommendedName>
</protein>
<proteinExistence type="predicted"/>